<dbReference type="InterPro" id="IPR038136">
    <property type="entry name" value="CofD-like_dom_sf"/>
</dbReference>
<dbReference type="PANTHER" id="PTHR30135">
    <property type="entry name" value="UNCHARACTERIZED PROTEIN YVCK-RELATED"/>
    <property type="match status" value="1"/>
</dbReference>
<comment type="subcellular location">
    <subcellularLocation>
        <location evidence="2">Cytoplasm</location>
    </subcellularLocation>
</comment>
<dbReference type="GO" id="GO:0005737">
    <property type="term" value="C:cytoplasm"/>
    <property type="evidence" value="ECO:0007669"/>
    <property type="project" value="UniProtKB-SubCell"/>
</dbReference>
<dbReference type="eggNOG" id="COG0391">
    <property type="taxonomic scope" value="Bacteria"/>
</dbReference>
<dbReference type="PATRIC" id="fig|630626.3.peg.2546"/>
<evidence type="ECO:0000256" key="1">
    <source>
        <dbReference type="ARBA" id="ARBA00022490"/>
    </source>
</evidence>
<keyword evidence="4" id="KW-1185">Reference proteome</keyword>
<gene>
    <name evidence="3" type="ordered locus">EBL_c26150</name>
</gene>
<dbReference type="Proteomes" id="UP000001955">
    <property type="component" value="Chromosome"/>
</dbReference>
<dbReference type="Pfam" id="PF01933">
    <property type="entry name" value="CofD"/>
    <property type="match status" value="1"/>
</dbReference>
<proteinExistence type="inferred from homology"/>
<dbReference type="STRING" id="630626.EBL_c26150"/>
<accession>I2BAZ7</accession>
<comment type="function">
    <text evidence="2">Required for morphogenesis under gluconeogenic growth conditions.</text>
</comment>
<protein>
    <recommendedName>
        <fullName evidence="2">Putative gluconeogenesis factor</fullName>
    </recommendedName>
</protein>
<reference evidence="3 4" key="1">
    <citation type="journal article" date="2012" name="J. Bacteriol.">
        <title>Complete genome sequence of the B12-producing Shimwellia blattae strain DSM 4481, isolated from a cockroach.</title>
        <authorList>
            <person name="Brzuszkiewicz E."/>
            <person name="Waschkowitz T."/>
            <person name="Wiezer A."/>
            <person name="Daniel R."/>
        </authorList>
    </citation>
    <scope>NUCLEOTIDE SEQUENCE [LARGE SCALE GENOMIC DNA]</scope>
    <source>
        <strain evidence="4">ATCC 29907 / DSM 4481 / JCM 1650 / NBRC 105725 / CDC 9005-74</strain>
    </source>
</reference>
<dbReference type="Gene3D" id="3.40.50.10680">
    <property type="entry name" value="CofD-like domains"/>
    <property type="match status" value="1"/>
</dbReference>
<dbReference type="AlphaFoldDB" id="I2BAZ7"/>
<dbReference type="KEGG" id="ebt:EBL_c26150"/>
<dbReference type="NCBIfam" id="TIGR01826">
    <property type="entry name" value="CofD_related"/>
    <property type="match status" value="1"/>
</dbReference>
<keyword evidence="1 2" id="KW-0963">Cytoplasm</keyword>
<organism evidence="3 4">
    <name type="scientific">Shimwellia blattae (strain ATCC 29907 / DSM 4481 / JCM 1650 / NBRC 105725 / CDC 9005-74)</name>
    <name type="common">Escherichia blattae</name>
    <dbReference type="NCBI Taxonomy" id="630626"/>
    <lineage>
        <taxon>Bacteria</taxon>
        <taxon>Pseudomonadati</taxon>
        <taxon>Pseudomonadota</taxon>
        <taxon>Gammaproteobacteria</taxon>
        <taxon>Enterobacterales</taxon>
        <taxon>Enterobacteriaceae</taxon>
        <taxon>Shimwellia</taxon>
    </lineage>
</organism>
<evidence type="ECO:0000313" key="3">
    <source>
        <dbReference type="EMBL" id="AFJ47701.1"/>
    </source>
</evidence>
<dbReference type="GO" id="GO:0043743">
    <property type="term" value="F:LPPG:FO 2-phospho-L-lactate transferase activity"/>
    <property type="evidence" value="ECO:0007669"/>
    <property type="project" value="InterPro"/>
</dbReference>
<dbReference type="HAMAP" id="MF_00973">
    <property type="entry name" value="Gluconeogen_factor"/>
    <property type="match status" value="1"/>
</dbReference>
<sequence length="309" mass="33104">MRNRTLSDLNQVVALGGGHGLGRVMSSLSFLGSRLTGIVTTTDNGGSTGRIRQSEGGIAWGDTRNCLNQLITEPSTASTMFEYRFGGNGELSGHNLGNLMLKALDNLSVRPLEAINLIRDLLKVDAQLIPMSEQPVDLVAIDKDGHEVHGELNVDQLTAAPQSLQLHPPVSATREAVLAIENAELVIIGPGSFYTSLMPILLVSELACALKRSRAPMVYIGNLARELSPAAASLSLEDKLALMSQCVGRPWIDAAIVGQPVAGSSTPGRLMICEPLAAADIPYRHDRQLLRNALEHTLLALDKRNRIPA</sequence>
<evidence type="ECO:0000313" key="4">
    <source>
        <dbReference type="Proteomes" id="UP000001955"/>
    </source>
</evidence>
<dbReference type="CDD" id="cd07187">
    <property type="entry name" value="YvcK_like"/>
    <property type="match status" value="1"/>
</dbReference>
<dbReference type="EMBL" id="CP001560">
    <property type="protein sequence ID" value="AFJ47701.1"/>
    <property type="molecule type" value="Genomic_DNA"/>
</dbReference>
<dbReference type="OrthoDB" id="9783842at2"/>
<accession>K6VSI9</accession>
<evidence type="ECO:0000256" key="2">
    <source>
        <dbReference type="HAMAP-Rule" id="MF_00973"/>
    </source>
</evidence>
<dbReference type="RefSeq" id="WP_002439374.1">
    <property type="nucleotide sequence ID" value="NC_017910.1"/>
</dbReference>
<comment type="similarity">
    <text evidence="2">Belongs to the gluconeogenesis factor family.</text>
</comment>
<dbReference type="InterPro" id="IPR002882">
    <property type="entry name" value="CofD"/>
</dbReference>
<name>I2BAZ7_SHIBC</name>
<dbReference type="PANTHER" id="PTHR30135:SF3">
    <property type="entry name" value="GLUCONEOGENESIS FACTOR-RELATED"/>
    <property type="match status" value="1"/>
</dbReference>
<dbReference type="InterPro" id="IPR010119">
    <property type="entry name" value="Gluconeogen_factor"/>
</dbReference>
<dbReference type="HOGENOM" id="CLU_044041_2_0_6"/>
<dbReference type="SUPFAM" id="SSF142338">
    <property type="entry name" value="CofD-like"/>
    <property type="match status" value="1"/>
</dbReference>
<dbReference type="GO" id="GO:0008360">
    <property type="term" value="P:regulation of cell shape"/>
    <property type="evidence" value="ECO:0007669"/>
    <property type="project" value="UniProtKB-UniRule"/>
</dbReference>